<keyword evidence="3" id="KW-1003">Cell membrane</keyword>
<feature type="transmembrane region" description="Helical" evidence="7">
    <location>
        <begin position="141"/>
        <end position="160"/>
    </location>
</feature>
<keyword evidence="5 7" id="KW-1133">Transmembrane helix</keyword>
<dbReference type="PIRSF" id="PIRSF017804">
    <property type="entry name" value="Secretion_EccD1"/>
    <property type="match status" value="1"/>
</dbReference>
<dbReference type="Pfam" id="PF08817">
    <property type="entry name" value="YukD"/>
    <property type="match status" value="1"/>
</dbReference>
<feature type="transmembrane region" description="Helical" evidence="7">
    <location>
        <begin position="450"/>
        <end position="477"/>
    </location>
</feature>
<evidence type="ECO:0000256" key="2">
    <source>
        <dbReference type="ARBA" id="ARBA00006162"/>
    </source>
</evidence>
<evidence type="ECO:0000256" key="3">
    <source>
        <dbReference type="ARBA" id="ARBA00022475"/>
    </source>
</evidence>
<dbReference type="Proteomes" id="UP000182915">
    <property type="component" value="Chromosome I"/>
</dbReference>
<evidence type="ECO:0000256" key="6">
    <source>
        <dbReference type="ARBA" id="ARBA00023136"/>
    </source>
</evidence>
<keyword evidence="10" id="KW-1185">Reference proteome</keyword>
<dbReference type="AlphaFoldDB" id="A0A1H6IXT8"/>
<evidence type="ECO:0000313" key="10">
    <source>
        <dbReference type="Proteomes" id="UP000182915"/>
    </source>
</evidence>
<protein>
    <submittedName>
        <fullName evidence="9">Type VII secretion integral membrane protein EccD</fullName>
    </submittedName>
</protein>
<dbReference type="NCBIfam" id="TIGR03920">
    <property type="entry name" value="T7SS_EccD"/>
    <property type="match status" value="1"/>
</dbReference>
<dbReference type="Pfam" id="PF19053">
    <property type="entry name" value="EccD"/>
    <property type="match status" value="1"/>
</dbReference>
<keyword evidence="4 7" id="KW-0812">Transmembrane</keyword>
<comment type="subcellular location">
    <subcellularLocation>
        <location evidence="1">Cell membrane</location>
        <topology evidence="1">Multi-pass membrane protein</topology>
    </subcellularLocation>
</comment>
<gene>
    <name evidence="9" type="ORF">SAMN04489835_0780</name>
</gene>
<dbReference type="STRING" id="370526.SAMN04489835_0780"/>
<reference evidence="10" key="1">
    <citation type="submission" date="2016-10" db="EMBL/GenBank/DDBJ databases">
        <authorList>
            <person name="Varghese N."/>
            <person name="Submissions S."/>
        </authorList>
    </citation>
    <scope>NUCLEOTIDE SEQUENCE [LARGE SCALE GENOMIC DNA]</scope>
    <source>
        <strain evidence="10">DSM 45405</strain>
    </source>
</reference>
<keyword evidence="6 7" id="KW-0472">Membrane</keyword>
<accession>A0A1H6IXT8</accession>
<feature type="transmembrane region" description="Helical" evidence="7">
    <location>
        <begin position="194"/>
        <end position="214"/>
    </location>
</feature>
<evidence type="ECO:0000256" key="4">
    <source>
        <dbReference type="ARBA" id="ARBA00022692"/>
    </source>
</evidence>
<feature type="transmembrane region" description="Helical" evidence="7">
    <location>
        <begin position="362"/>
        <end position="381"/>
    </location>
</feature>
<dbReference type="EMBL" id="LT629971">
    <property type="protein sequence ID" value="SEH51277.1"/>
    <property type="molecule type" value="Genomic_DNA"/>
</dbReference>
<feature type="transmembrane region" description="Helical" evidence="7">
    <location>
        <begin position="388"/>
        <end position="407"/>
    </location>
</feature>
<evidence type="ECO:0000313" key="9">
    <source>
        <dbReference type="EMBL" id="SEH51277.1"/>
    </source>
</evidence>
<evidence type="ECO:0000256" key="5">
    <source>
        <dbReference type="ARBA" id="ARBA00022989"/>
    </source>
</evidence>
<evidence type="ECO:0000259" key="8">
    <source>
        <dbReference type="Pfam" id="PF19053"/>
    </source>
</evidence>
<feature type="transmembrane region" description="Helical" evidence="7">
    <location>
        <begin position="273"/>
        <end position="291"/>
    </location>
</feature>
<comment type="similarity">
    <text evidence="2">Belongs to the EccD/Snm4 family.</text>
</comment>
<evidence type="ECO:0000256" key="7">
    <source>
        <dbReference type="SAM" id="Phobius"/>
    </source>
</evidence>
<dbReference type="InterPro" id="IPR006707">
    <property type="entry name" value="T7SS_EccD"/>
</dbReference>
<sequence>MADSPMTGASASLTATRSMPIVRVAVLAAGENGDRITDMALPTELPLREILPAVRRMAMSADEEHGEEAPVALSLAPIGGAPFSLDATLDTVGVVDGDLLALQPLPAGPPAPRIVEDIGDAAVIFSAAREKPWSAAHIQRGATAAVIALILAGTVFGTVHRAVTGGFAGLIATTAIALLTVLAALLTWGRAPRLGTALAVTALVPIAAALGLAVPGEFGPSQLLLAAAGVTAWSIMSVVVAQRAIAVFTAAAVVGFGALVTAGAAAIWTLNSLIVGSIVIVLALVITVQAAQLSAMWSRLPVPVIPAPGDPTPAPPSLKVLEDLPRRVRVSDSHQTGFIAGGVLLSTAGVVILAAPQGVSNWVWYVVAAVALGSVLRARVWDSALCKAWLLAGPFLIAAALLVAFAVDGRYTAAWWALAAIAALTAVFVIAAAFPRVAEPDTYSLPMRRLVGFLASAVDASVIPVLAYLVGLFAWVLNR</sequence>
<proteinExistence type="inferred from homology"/>
<feature type="domain" description="EccD-like transmembrane" evidence="8">
    <location>
        <begin position="141"/>
        <end position="476"/>
    </location>
</feature>
<dbReference type="RefSeq" id="WP_322788816.1">
    <property type="nucleotide sequence ID" value="NZ_LT629971.1"/>
</dbReference>
<dbReference type="Gene3D" id="3.10.20.90">
    <property type="entry name" value="Phosphatidylinositol 3-kinase Catalytic Subunit, Chain A, domain 1"/>
    <property type="match status" value="1"/>
</dbReference>
<dbReference type="GO" id="GO:0005886">
    <property type="term" value="C:plasma membrane"/>
    <property type="evidence" value="ECO:0007669"/>
    <property type="project" value="UniProtKB-SubCell"/>
</dbReference>
<feature type="transmembrane region" description="Helical" evidence="7">
    <location>
        <begin position="413"/>
        <end position="438"/>
    </location>
</feature>
<evidence type="ECO:0000256" key="1">
    <source>
        <dbReference type="ARBA" id="ARBA00004651"/>
    </source>
</evidence>
<organism evidence="9 10">
    <name type="scientific">Mycolicibacterium rutilum</name>
    <name type="common">Mycobacterium rutilum</name>
    <dbReference type="NCBI Taxonomy" id="370526"/>
    <lineage>
        <taxon>Bacteria</taxon>
        <taxon>Bacillati</taxon>
        <taxon>Actinomycetota</taxon>
        <taxon>Actinomycetes</taxon>
        <taxon>Mycobacteriales</taxon>
        <taxon>Mycobacteriaceae</taxon>
        <taxon>Mycolicibacterium</taxon>
    </lineage>
</organism>
<feature type="transmembrane region" description="Helical" evidence="7">
    <location>
        <begin position="247"/>
        <end position="267"/>
    </location>
</feature>
<feature type="transmembrane region" description="Helical" evidence="7">
    <location>
        <begin position="336"/>
        <end position="356"/>
    </location>
</feature>
<feature type="transmembrane region" description="Helical" evidence="7">
    <location>
        <begin position="220"/>
        <end position="240"/>
    </location>
</feature>
<dbReference type="InterPro" id="IPR024962">
    <property type="entry name" value="YukD-like"/>
</dbReference>
<feature type="transmembrane region" description="Helical" evidence="7">
    <location>
        <begin position="166"/>
        <end position="187"/>
    </location>
</feature>
<dbReference type="InterPro" id="IPR044049">
    <property type="entry name" value="EccD_transm"/>
</dbReference>
<name>A0A1H6IXT8_MYCRU</name>